<name>A0A225WWB4_9STRA</name>
<keyword evidence="1" id="KW-0812">Transmembrane</keyword>
<dbReference type="STRING" id="4795.A0A225WWB4"/>
<protein>
    <submittedName>
        <fullName evidence="2">Pol Polyprotein</fullName>
    </submittedName>
</protein>
<dbReference type="Proteomes" id="UP000198211">
    <property type="component" value="Unassembled WGS sequence"/>
</dbReference>
<keyword evidence="1" id="KW-0472">Membrane</keyword>
<proteinExistence type="predicted"/>
<comment type="caution">
    <text evidence="2">The sequence shown here is derived from an EMBL/GenBank/DDBJ whole genome shotgun (WGS) entry which is preliminary data.</text>
</comment>
<evidence type="ECO:0000313" key="3">
    <source>
        <dbReference type="Proteomes" id="UP000198211"/>
    </source>
</evidence>
<dbReference type="OrthoDB" id="79339at2759"/>
<evidence type="ECO:0000313" key="2">
    <source>
        <dbReference type="EMBL" id="OWZ21842.1"/>
    </source>
</evidence>
<dbReference type="AlphaFoldDB" id="A0A225WWB4"/>
<keyword evidence="3" id="KW-1185">Reference proteome</keyword>
<accession>A0A225WWB4</accession>
<reference evidence="3" key="1">
    <citation type="submission" date="2017-03" db="EMBL/GenBank/DDBJ databases">
        <title>Phytopthora megakarya and P. palmivora, two closely related causual agents of cacao black pod achieved similar genome size and gene model numbers by different mechanisms.</title>
        <authorList>
            <person name="Ali S."/>
            <person name="Shao J."/>
            <person name="Larry D.J."/>
            <person name="Kronmiller B."/>
            <person name="Shen D."/>
            <person name="Strem M.D."/>
            <person name="Melnick R.L."/>
            <person name="Guiltinan M.J."/>
            <person name="Tyler B.M."/>
            <person name="Meinhardt L.W."/>
            <person name="Bailey B.A."/>
        </authorList>
    </citation>
    <scope>NUCLEOTIDE SEQUENCE [LARGE SCALE GENOMIC DNA]</scope>
    <source>
        <strain evidence="3">zdho120</strain>
    </source>
</reference>
<evidence type="ECO:0000256" key="1">
    <source>
        <dbReference type="SAM" id="Phobius"/>
    </source>
</evidence>
<keyword evidence="1" id="KW-1133">Transmembrane helix</keyword>
<organism evidence="2 3">
    <name type="scientific">Phytophthora megakarya</name>
    <dbReference type="NCBI Taxonomy" id="4795"/>
    <lineage>
        <taxon>Eukaryota</taxon>
        <taxon>Sar</taxon>
        <taxon>Stramenopiles</taxon>
        <taxon>Oomycota</taxon>
        <taxon>Peronosporomycetes</taxon>
        <taxon>Peronosporales</taxon>
        <taxon>Peronosporaceae</taxon>
        <taxon>Phytophthora</taxon>
    </lineage>
</organism>
<gene>
    <name evidence="2" type="ORF">PHMEG_0003550</name>
</gene>
<sequence>MHSILSRNYPKMPEVYLDESYQNVTHFAPATSLTKTSNTSAADYLVLMTDQQPFTPLPTRHAVIIDSRTYCSTVAMCVVINSFLQDHGNAVVKELLSNYEVAMIEKFRSLKNGETVKYFGAPFINLDTSTQLATQLDEKLMPRLRLWKGRARTLMGRRLIVQVVILSILWYFTTVVNIPVRFLNLWQSVVTRYILYNRVGTEPGGINIVKKGLATRRQEDDGIGVPILTLSIRRQRYTLLQQLI</sequence>
<dbReference type="EMBL" id="NBNE01000184">
    <property type="protein sequence ID" value="OWZ21842.1"/>
    <property type="molecule type" value="Genomic_DNA"/>
</dbReference>
<feature type="transmembrane region" description="Helical" evidence="1">
    <location>
        <begin position="159"/>
        <end position="180"/>
    </location>
</feature>